<dbReference type="Pfam" id="PF13466">
    <property type="entry name" value="STAS_2"/>
    <property type="match status" value="1"/>
</dbReference>
<organism evidence="2 3">
    <name type="scientific">Vandammella animalimorsus</name>
    <dbReference type="NCBI Taxonomy" id="2029117"/>
    <lineage>
        <taxon>Bacteria</taxon>
        <taxon>Pseudomonadati</taxon>
        <taxon>Pseudomonadota</taxon>
        <taxon>Betaproteobacteria</taxon>
        <taxon>Burkholderiales</taxon>
        <taxon>Comamonadaceae</taxon>
        <taxon>Vandammella</taxon>
    </lineage>
</organism>
<evidence type="ECO:0000313" key="2">
    <source>
        <dbReference type="EMBL" id="PAT43853.1"/>
    </source>
</evidence>
<dbReference type="AlphaFoldDB" id="A0A2A2B182"/>
<gene>
    <name evidence="2" type="ORF">CK621_01025</name>
</gene>
<dbReference type="SUPFAM" id="SSF52091">
    <property type="entry name" value="SpoIIaa-like"/>
    <property type="match status" value="1"/>
</dbReference>
<feature type="domain" description="MlaB-like STAS" evidence="1">
    <location>
        <begin position="492"/>
        <end position="561"/>
    </location>
</feature>
<accession>A0A2A2B182</accession>
<name>A0A2A2B182_9BURK</name>
<dbReference type="InterPro" id="IPR036513">
    <property type="entry name" value="STAS_dom_sf"/>
</dbReference>
<protein>
    <recommendedName>
        <fullName evidence="1">MlaB-like STAS domain-containing protein</fullName>
    </recommendedName>
</protein>
<reference evidence="2 3" key="1">
    <citation type="submission" date="2017-08" db="EMBL/GenBank/DDBJ databases">
        <title>WGS of Clinical strains of the CDC Group NO-1 linked to zoonotic infections in humans.</title>
        <authorList>
            <person name="Bernier A.-M."/>
            <person name="Bernard K."/>
        </authorList>
    </citation>
    <scope>NUCLEOTIDE SEQUENCE [LARGE SCALE GENOMIC DNA]</scope>
    <source>
        <strain evidence="2 3">NML120219</strain>
    </source>
</reference>
<sequence length="572" mass="64031">MTTQSTPPPAGGTPATGFLSKMVRFVSNPTKDWKELDSLGQAESSPEDDVNAQELRERIERKRRNDFIRKEEFAHWRKIINARKKRQPQAQVSPSVLAKLAANKNASEDPRAQPTTTLGSRLGTLKKINEIEEQISKQWWQQGRRQGAAQVPSDLQQEEETEFLFASDSLFFADMVARQVRQARRYLQDPQAEQLPQDPAQQQACRDMAAKLQRMDEVLAFFELQEEFVHQADLEEASILFASNRVAEAEKILVDVIRKHVNDPPQEQVDIWMALFDLYRAVGAQDRFDAVALDFARRFDRSAPVWFSLPEQLGTELAQQREAKRPFSWTCSAEVSVQTVAAASALRQRAASPYQFNWSRLKNIQPDAVASLVQFIGELASLQGVVQFTGGDVLLNLVQEQTVANDASVARDWWLLRLALHRLMNEAEQFELAALDYTITYEESPPAWVAPKVQYRDGSAQPDAVSAVAATAGEESAHLDMQKSRLQGRIEDDATALLDEAVAALPAGAPLDIDCGKLIAMDFSAAGSVLNWAAQQQSEGRVVVFSNLHRLVAVFFNVIGINEHARVLPRKN</sequence>
<comment type="caution">
    <text evidence="2">The sequence shown here is derived from an EMBL/GenBank/DDBJ whole genome shotgun (WGS) entry which is preliminary data.</text>
</comment>
<evidence type="ECO:0000259" key="1">
    <source>
        <dbReference type="Pfam" id="PF13466"/>
    </source>
</evidence>
<proteinExistence type="predicted"/>
<dbReference type="RefSeq" id="WP_095550933.1">
    <property type="nucleotide sequence ID" value="NZ_NSJE01000002.1"/>
</dbReference>
<dbReference type="Proteomes" id="UP000218439">
    <property type="component" value="Unassembled WGS sequence"/>
</dbReference>
<dbReference type="InterPro" id="IPR058548">
    <property type="entry name" value="MlaB-like_STAS"/>
</dbReference>
<evidence type="ECO:0000313" key="3">
    <source>
        <dbReference type="Proteomes" id="UP000218439"/>
    </source>
</evidence>
<dbReference type="EMBL" id="NSJE01000002">
    <property type="protein sequence ID" value="PAT43853.1"/>
    <property type="molecule type" value="Genomic_DNA"/>
</dbReference>